<feature type="region of interest" description="Disordered" evidence="1">
    <location>
        <begin position="1"/>
        <end position="48"/>
    </location>
</feature>
<evidence type="ECO:0000313" key="3">
    <source>
        <dbReference type="Proteomes" id="UP001139971"/>
    </source>
</evidence>
<name>A0A9X4BKP7_9GAMM</name>
<proteinExistence type="predicted"/>
<organism evidence="2 3">
    <name type="scientific">Tahibacter soli</name>
    <dbReference type="NCBI Taxonomy" id="2983605"/>
    <lineage>
        <taxon>Bacteria</taxon>
        <taxon>Pseudomonadati</taxon>
        <taxon>Pseudomonadota</taxon>
        <taxon>Gammaproteobacteria</taxon>
        <taxon>Lysobacterales</taxon>
        <taxon>Rhodanobacteraceae</taxon>
        <taxon>Tahibacter</taxon>
    </lineage>
</organism>
<sequence>MTPHEATPRPVTPGDPPPQPPGQTPPLPTPGPPPGDAPPALEAFAQADPERVVEALLRQAFEVETP</sequence>
<dbReference type="EMBL" id="JAOVZO020000018">
    <property type="protein sequence ID" value="MDC8014487.1"/>
    <property type="molecule type" value="Genomic_DNA"/>
</dbReference>
<feature type="compositionally biased region" description="Pro residues" evidence="1">
    <location>
        <begin position="10"/>
        <end position="37"/>
    </location>
</feature>
<reference evidence="2" key="1">
    <citation type="submission" date="2023-02" db="EMBL/GenBank/DDBJ databases">
        <title>Tahibacter soli sp. nov. isolated from soil.</title>
        <authorList>
            <person name="Baek J.H."/>
            <person name="Lee J.K."/>
            <person name="Choi D.G."/>
            <person name="Jeon C.O."/>
        </authorList>
    </citation>
    <scope>NUCLEOTIDE SEQUENCE</scope>
    <source>
        <strain evidence="2">BL</strain>
    </source>
</reference>
<keyword evidence="3" id="KW-1185">Reference proteome</keyword>
<accession>A0A9X4BKP7</accession>
<protein>
    <submittedName>
        <fullName evidence="2">Uncharacterized protein</fullName>
    </submittedName>
</protein>
<evidence type="ECO:0000313" key="2">
    <source>
        <dbReference type="EMBL" id="MDC8014487.1"/>
    </source>
</evidence>
<evidence type="ECO:0000256" key="1">
    <source>
        <dbReference type="SAM" id="MobiDB-lite"/>
    </source>
</evidence>
<gene>
    <name evidence="2" type="ORF">OD750_018235</name>
</gene>
<dbReference type="AlphaFoldDB" id="A0A9X4BKP7"/>
<dbReference type="RefSeq" id="WP_263544050.1">
    <property type="nucleotide sequence ID" value="NZ_JAOVZO020000018.1"/>
</dbReference>
<dbReference type="Proteomes" id="UP001139971">
    <property type="component" value="Unassembled WGS sequence"/>
</dbReference>
<comment type="caution">
    <text evidence="2">The sequence shown here is derived from an EMBL/GenBank/DDBJ whole genome shotgun (WGS) entry which is preliminary data.</text>
</comment>